<keyword evidence="3" id="KW-1185">Reference proteome</keyword>
<dbReference type="Proteomes" id="UP000264820">
    <property type="component" value="Unplaced"/>
</dbReference>
<dbReference type="PANTHER" id="PTHR38001:SF1">
    <property type="entry name" value="PROTEIN CEBPZOS"/>
    <property type="match status" value="1"/>
</dbReference>
<protein>
    <submittedName>
        <fullName evidence="2">CEBPZ opposite strand</fullName>
    </submittedName>
</protein>
<dbReference type="OMA" id="CFLFQKM"/>
<dbReference type="PANTHER" id="PTHR38001">
    <property type="entry name" value="PROTEIN CEBPZOS"/>
    <property type="match status" value="1"/>
</dbReference>
<organism evidence="2 3">
    <name type="scientific">Hippocampus comes</name>
    <name type="common">Tiger tail seahorse</name>
    <dbReference type="NCBI Taxonomy" id="109280"/>
    <lineage>
        <taxon>Eukaryota</taxon>
        <taxon>Metazoa</taxon>
        <taxon>Chordata</taxon>
        <taxon>Craniata</taxon>
        <taxon>Vertebrata</taxon>
        <taxon>Euteleostomi</taxon>
        <taxon>Actinopterygii</taxon>
        <taxon>Neopterygii</taxon>
        <taxon>Teleostei</taxon>
        <taxon>Neoteleostei</taxon>
        <taxon>Acanthomorphata</taxon>
        <taxon>Syngnathiaria</taxon>
        <taxon>Syngnathiformes</taxon>
        <taxon>Syngnathoidei</taxon>
        <taxon>Syngnathidae</taxon>
        <taxon>Hippocampus</taxon>
    </lineage>
</organism>
<reference evidence="2" key="1">
    <citation type="submission" date="2025-08" db="UniProtKB">
        <authorList>
            <consortium name="Ensembl"/>
        </authorList>
    </citation>
    <scope>IDENTIFICATION</scope>
</reference>
<sequence length="90" mass="10388">MSSKPFASLAKKWMKGIIVIELLGVFGAYALFHAMNTSQDFRSTMKKRFPSILEVYYKSNELAGEYGVRQRDQLDWDLESKTYCQLEALP</sequence>
<evidence type="ECO:0000256" key="1">
    <source>
        <dbReference type="SAM" id="Phobius"/>
    </source>
</evidence>
<feature type="transmembrane region" description="Helical" evidence="1">
    <location>
        <begin position="13"/>
        <end position="32"/>
    </location>
</feature>
<keyword evidence="1" id="KW-1133">Transmembrane helix</keyword>
<reference evidence="2" key="2">
    <citation type="submission" date="2025-09" db="UniProtKB">
        <authorList>
            <consortium name="Ensembl"/>
        </authorList>
    </citation>
    <scope>IDENTIFICATION</scope>
</reference>
<evidence type="ECO:0000313" key="3">
    <source>
        <dbReference type="Proteomes" id="UP000264820"/>
    </source>
</evidence>
<dbReference type="InterPro" id="IPR037764">
    <property type="entry name" value="CEBPZOS"/>
</dbReference>
<dbReference type="Ensembl" id="ENSHCOT00000028169.1">
    <property type="protein sequence ID" value="ENSHCOP00000027488.1"/>
    <property type="gene ID" value="ENSHCOG00000019354.1"/>
</dbReference>
<keyword evidence="1" id="KW-0472">Membrane</keyword>
<name>A0A3Q2Z6Z2_HIPCM</name>
<proteinExistence type="predicted"/>
<evidence type="ECO:0000313" key="2">
    <source>
        <dbReference type="Ensembl" id="ENSHCOP00000027488.1"/>
    </source>
</evidence>
<dbReference type="GeneTree" id="ENSGT00500000045333"/>
<dbReference type="AlphaFoldDB" id="A0A3Q2Z6Z2"/>
<accession>A0A3Q2Z6Z2</accession>
<keyword evidence="1" id="KW-0812">Transmembrane</keyword>